<feature type="transmembrane region" description="Helical" evidence="1">
    <location>
        <begin position="63"/>
        <end position="80"/>
    </location>
</feature>
<dbReference type="EMBL" id="PYGR01000044">
    <property type="protein sequence ID" value="PTO34836.1"/>
    <property type="molecule type" value="Genomic_DNA"/>
</dbReference>
<reference evidence="2 3" key="1">
    <citation type="submission" date="2018-03" db="EMBL/GenBank/DDBJ databases">
        <title>Draft genome sequences of four Enterococcus mundtii strains isolated from beef slaughterhouses in Kenya.</title>
        <authorList>
            <person name="Wambui J."/>
            <person name="Stevens M."/>
            <person name="Njage P."/>
            <person name="Stephan R."/>
            <person name="Tasara T."/>
        </authorList>
    </citation>
    <scope>NUCLEOTIDE SEQUENCE [LARGE SCALE GENOMIC DNA]</scope>
    <source>
        <strain evidence="2 3">H18-EM</strain>
    </source>
</reference>
<dbReference type="Proteomes" id="UP000244022">
    <property type="component" value="Unassembled WGS sequence"/>
</dbReference>
<sequence>MKIILSNILRNVLLASYLSAIVIGLIKIFLKQEFIIFSLSDILLILGLAILNEEKIYLKIGKLKAFLLTFLLLYTFESTVEYRSNFKIVLSLNKYLWIIAVVSLGMCFYYLRNYFVKQSKNFN</sequence>
<keyword evidence="1" id="KW-0472">Membrane</keyword>
<comment type="caution">
    <text evidence="2">The sequence shown here is derived from an EMBL/GenBank/DDBJ whole genome shotgun (WGS) entry which is preliminary data.</text>
</comment>
<keyword evidence="1" id="KW-1133">Transmembrane helix</keyword>
<gene>
    <name evidence="2" type="ORF">C6N14_10445</name>
</gene>
<feature type="transmembrane region" description="Helical" evidence="1">
    <location>
        <begin position="35"/>
        <end position="51"/>
    </location>
</feature>
<evidence type="ECO:0000313" key="2">
    <source>
        <dbReference type="EMBL" id="PTO34836.1"/>
    </source>
</evidence>
<evidence type="ECO:0000256" key="1">
    <source>
        <dbReference type="SAM" id="Phobius"/>
    </source>
</evidence>
<feature type="transmembrane region" description="Helical" evidence="1">
    <location>
        <begin position="12"/>
        <end position="29"/>
    </location>
</feature>
<organism evidence="2 3">
    <name type="scientific">Enterococcus mundtii</name>
    <dbReference type="NCBI Taxonomy" id="53346"/>
    <lineage>
        <taxon>Bacteria</taxon>
        <taxon>Bacillati</taxon>
        <taxon>Bacillota</taxon>
        <taxon>Bacilli</taxon>
        <taxon>Lactobacillales</taxon>
        <taxon>Enterococcaceae</taxon>
        <taxon>Enterococcus</taxon>
    </lineage>
</organism>
<feature type="transmembrane region" description="Helical" evidence="1">
    <location>
        <begin position="92"/>
        <end position="111"/>
    </location>
</feature>
<accession>A0A2T5DBA9</accession>
<name>A0A2T5DBA9_ENTMU</name>
<protein>
    <submittedName>
        <fullName evidence="2">Uncharacterized protein</fullName>
    </submittedName>
</protein>
<keyword evidence="1" id="KW-0812">Transmembrane</keyword>
<proteinExistence type="predicted"/>
<evidence type="ECO:0000313" key="3">
    <source>
        <dbReference type="Proteomes" id="UP000244022"/>
    </source>
</evidence>
<dbReference type="AlphaFoldDB" id="A0A2T5DBA9"/>